<sequence length="363" mass="41165">MDLLKKLDDCAARYAEVQQLIMDPNLVKDPKKYKDTMRENGYLSEICALYEEYKKILQGIKDATEMITAEDDQDMKEMAREELKELEERKPKLEEDIKLKLIPPDPLDEKNIMLEIRSAAGGDEASLFVRDLWEMYTHLAERKGWKTETMEAQETEVGGFNKIVTSISGKFVYGTLRWESGVHRVQRVPATESQGRLQTSTVTVAVLPEAEETEIEIKPGDVRVDVMRAGGPGGQCVNTTDSAVRLTHIPTGIVVIQQDEKSQIKNKEKAFRVLRARLFDLEESKKQAERAAARSSMVGSGARSEKIRTYNYPQDRVTDHRINYTQHNLPGFMMGDMDDMLDALNVYAKEEQLKADVAELGAN</sequence>
<keyword evidence="4 7" id="KW-0488">Methylation</keyword>
<evidence type="ECO:0000256" key="5">
    <source>
        <dbReference type="ARBA" id="ARBA00022490"/>
    </source>
</evidence>
<dbReference type="InterPro" id="IPR045853">
    <property type="entry name" value="Pep_chain_release_fac_I_sf"/>
</dbReference>
<dbReference type="Pfam" id="PF03462">
    <property type="entry name" value="PCRF"/>
    <property type="match status" value="1"/>
</dbReference>
<dbReference type="Pfam" id="PF00472">
    <property type="entry name" value="RF-1"/>
    <property type="match status" value="1"/>
</dbReference>
<evidence type="ECO:0000256" key="8">
    <source>
        <dbReference type="NCBIfam" id="TIGR00019"/>
    </source>
</evidence>
<feature type="modified residue" description="N5-methylglutamine" evidence="7">
    <location>
        <position position="235"/>
    </location>
</feature>
<comment type="function">
    <text evidence="1 7">Peptide chain release factor 1 directs the termination of translation in response to the peptide chain termination codons UAG and UAA.</text>
</comment>
<dbReference type="Gene3D" id="6.10.140.1950">
    <property type="match status" value="1"/>
</dbReference>
<keyword evidence="9" id="KW-0175">Coiled coil</keyword>
<evidence type="ECO:0000256" key="2">
    <source>
        <dbReference type="ARBA" id="ARBA00004496"/>
    </source>
</evidence>
<evidence type="ECO:0000256" key="9">
    <source>
        <dbReference type="SAM" id="Coils"/>
    </source>
</evidence>
<evidence type="ECO:0000256" key="6">
    <source>
        <dbReference type="ARBA" id="ARBA00022917"/>
    </source>
</evidence>
<proteinExistence type="inferred from homology"/>
<dbReference type="PROSITE" id="PS00745">
    <property type="entry name" value="RF_PROK_I"/>
    <property type="match status" value="1"/>
</dbReference>
<dbReference type="GO" id="GO:0005829">
    <property type="term" value="C:cytosol"/>
    <property type="evidence" value="ECO:0007669"/>
    <property type="project" value="UniProtKB-ARBA"/>
</dbReference>
<comment type="PTM">
    <text evidence="7">Methylated by PrmC. Methylation increases the termination efficiency of RF1.</text>
</comment>
<dbReference type="InterPro" id="IPR050057">
    <property type="entry name" value="Prokaryotic/Mito_RF"/>
</dbReference>
<comment type="similarity">
    <text evidence="3 7">Belongs to the prokaryotic/mitochondrial release factor family.</text>
</comment>
<dbReference type="GO" id="GO:0016149">
    <property type="term" value="F:translation release factor activity, codon specific"/>
    <property type="evidence" value="ECO:0007669"/>
    <property type="project" value="UniProtKB-UniRule"/>
</dbReference>
<protein>
    <recommendedName>
        <fullName evidence="7 8">Peptide chain release factor 1</fullName>
        <shortName evidence="7">RF-1</shortName>
    </recommendedName>
</protein>
<dbReference type="EMBL" id="FUWG01000008">
    <property type="protein sequence ID" value="SJZ42887.1"/>
    <property type="molecule type" value="Genomic_DNA"/>
</dbReference>
<dbReference type="FunFam" id="3.30.160.20:FF:000004">
    <property type="entry name" value="Peptide chain release factor 1"/>
    <property type="match status" value="1"/>
</dbReference>
<dbReference type="NCBIfam" id="TIGR00019">
    <property type="entry name" value="prfA"/>
    <property type="match status" value="1"/>
</dbReference>
<dbReference type="NCBIfam" id="NF001859">
    <property type="entry name" value="PRK00591.1"/>
    <property type="match status" value="1"/>
</dbReference>
<dbReference type="AlphaFoldDB" id="A0A1T4KKI3"/>
<dbReference type="FunFam" id="3.30.70.1660:FF:000002">
    <property type="entry name" value="Peptide chain release factor 1"/>
    <property type="match status" value="1"/>
</dbReference>
<dbReference type="STRING" id="261392.SAMN02745149_01223"/>
<name>A0A1T4KKI3_TREPO</name>
<dbReference type="SMART" id="SM00937">
    <property type="entry name" value="PCRF"/>
    <property type="match status" value="1"/>
</dbReference>
<evidence type="ECO:0000256" key="1">
    <source>
        <dbReference type="ARBA" id="ARBA00002986"/>
    </source>
</evidence>
<dbReference type="SUPFAM" id="SSF75620">
    <property type="entry name" value="Release factor"/>
    <property type="match status" value="1"/>
</dbReference>
<dbReference type="Gene3D" id="3.30.70.1660">
    <property type="match status" value="1"/>
</dbReference>
<evidence type="ECO:0000256" key="7">
    <source>
        <dbReference type="HAMAP-Rule" id="MF_00093"/>
    </source>
</evidence>
<dbReference type="Gene3D" id="3.30.160.20">
    <property type="match status" value="1"/>
</dbReference>
<reference evidence="11 12" key="1">
    <citation type="submission" date="2017-02" db="EMBL/GenBank/DDBJ databases">
        <authorList>
            <person name="Peterson S.W."/>
        </authorList>
    </citation>
    <scope>NUCLEOTIDE SEQUENCE [LARGE SCALE GENOMIC DNA]</scope>
    <source>
        <strain evidence="11 12">ATCC BAA-908</strain>
    </source>
</reference>
<evidence type="ECO:0000259" key="10">
    <source>
        <dbReference type="PROSITE" id="PS00745"/>
    </source>
</evidence>
<evidence type="ECO:0000256" key="3">
    <source>
        <dbReference type="ARBA" id="ARBA00010835"/>
    </source>
</evidence>
<feature type="coiled-coil region" evidence="9">
    <location>
        <begin position="69"/>
        <end position="96"/>
    </location>
</feature>
<dbReference type="PANTHER" id="PTHR43804:SF7">
    <property type="entry name" value="LD18447P"/>
    <property type="match status" value="1"/>
</dbReference>
<evidence type="ECO:0000313" key="11">
    <source>
        <dbReference type="EMBL" id="SJZ42887.1"/>
    </source>
</evidence>
<dbReference type="GeneID" id="78316522"/>
<organism evidence="11 12">
    <name type="scientific">Treponema porcinum</name>
    <dbReference type="NCBI Taxonomy" id="261392"/>
    <lineage>
        <taxon>Bacteria</taxon>
        <taxon>Pseudomonadati</taxon>
        <taxon>Spirochaetota</taxon>
        <taxon>Spirochaetia</taxon>
        <taxon>Spirochaetales</taxon>
        <taxon>Treponemataceae</taxon>
        <taxon>Treponema</taxon>
    </lineage>
</organism>
<dbReference type="InterPro" id="IPR004373">
    <property type="entry name" value="RF-1"/>
</dbReference>
<gene>
    <name evidence="7" type="primary">prfA</name>
    <name evidence="11" type="ORF">SAMN02745149_01223</name>
</gene>
<dbReference type="PANTHER" id="PTHR43804">
    <property type="entry name" value="LD18447P"/>
    <property type="match status" value="1"/>
</dbReference>
<accession>A0A1T4KKI3</accession>
<feature type="domain" description="Prokaryotic-type class I peptide chain release factors" evidence="10">
    <location>
        <begin position="228"/>
        <end position="244"/>
    </location>
</feature>
<keyword evidence="6 7" id="KW-0648">Protein biosynthesis</keyword>
<evidence type="ECO:0000256" key="4">
    <source>
        <dbReference type="ARBA" id="ARBA00022481"/>
    </source>
</evidence>
<dbReference type="RefSeq" id="WP_078933135.1">
    <property type="nucleotide sequence ID" value="NZ_FUWG01000008.1"/>
</dbReference>
<dbReference type="InterPro" id="IPR000352">
    <property type="entry name" value="Pep_chain_release_fac_I"/>
</dbReference>
<keyword evidence="5 7" id="KW-0963">Cytoplasm</keyword>
<dbReference type="Proteomes" id="UP000190423">
    <property type="component" value="Unassembled WGS sequence"/>
</dbReference>
<dbReference type="InterPro" id="IPR005139">
    <property type="entry name" value="PCRF"/>
</dbReference>
<dbReference type="OrthoDB" id="9806673at2"/>
<keyword evidence="12" id="KW-1185">Reference proteome</keyword>
<dbReference type="HAMAP" id="MF_00093">
    <property type="entry name" value="Rel_fac_1"/>
    <property type="match status" value="1"/>
</dbReference>
<comment type="subcellular location">
    <subcellularLocation>
        <location evidence="2 7">Cytoplasm</location>
    </subcellularLocation>
</comment>
<evidence type="ECO:0000313" key="12">
    <source>
        <dbReference type="Proteomes" id="UP000190423"/>
    </source>
</evidence>
<dbReference type="FunFam" id="3.30.70.1660:FF:000004">
    <property type="entry name" value="Peptide chain release factor 1"/>
    <property type="match status" value="1"/>
</dbReference>